<feature type="domain" description="Thioredoxin" evidence="2">
    <location>
        <begin position="22"/>
        <end position="174"/>
    </location>
</feature>
<dbReference type="PROSITE" id="PS51352">
    <property type="entry name" value="THIOREDOXIN_2"/>
    <property type="match status" value="1"/>
</dbReference>
<keyword evidence="1" id="KW-0732">Signal</keyword>
<evidence type="ECO:0000313" key="4">
    <source>
        <dbReference type="Proteomes" id="UP000032702"/>
    </source>
</evidence>
<dbReference type="GO" id="GO:0016491">
    <property type="term" value="F:oxidoreductase activity"/>
    <property type="evidence" value="ECO:0007669"/>
    <property type="project" value="InterPro"/>
</dbReference>
<comment type="caution">
    <text evidence="3">The sequence shown here is derived from an EMBL/GenBank/DDBJ whole genome shotgun (WGS) entry which is preliminary data.</text>
</comment>
<dbReference type="CDD" id="cd02966">
    <property type="entry name" value="TlpA_like_family"/>
    <property type="match status" value="1"/>
</dbReference>
<dbReference type="EMBL" id="AAMD01000009">
    <property type="protein sequence ID" value="EAU69099.1"/>
    <property type="molecule type" value="Genomic_DNA"/>
</dbReference>
<dbReference type="InterPro" id="IPR036249">
    <property type="entry name" value="Thioredoxin-like_sf"/>
</dbReference>
<dbReference type="InterPro" id="IPR013740">
    <property type="entry name" value="Redoxin"/>
</dbReference>
<evidence type="ECO:0000256" key="1">
    <source>
        <dbReference type="SAM" id="SignalP"/>
    </source>
</evidence>
<sequence>MRAAIRHSPRNVHGVRAARPLVRVMASLLLLAAPPGCQNEPPPPYVRLGGTAPNLTDMPSSRAWLWVFWASWCPPCREELPSLLKLAEQPPEGLRVVVFSHDAHLQAVESFLGGPPPAGLHLRLDEAHAAAGALGIDALPASILVIDGRLTARFSGSRDWDSRAMRRLLGKLLQEPSPAAVPAR</sequence>
<dbReference type="SUPFAM" id="SSF52833">
    <property type="entry name" value="Thioredoxin-like"/>
    <property type="match status" value="1"/>
</dbReference>
<reference evidence="3 4" key="1">
    <citation type="submission" date="2006-04" db="EMBL/GenBank/DDBJ databases">
        <authorList>
            <person name="Nierman W.C."/>
        </authorList>
    </citation>
    <scope>NUCLEOTIDE SEQUENCE [LARGE SCALE GENOMIC DNA]</scope>
    <source>
        <strain evidence="3 4">DW4/3-1</strain>
    </source>
</reference>
<dbReference type="AlphaFoldDB" id="Q09BI7"/>
<dbReference type="PANTHER" id="PTHR42852:SF13">
    <property type="entry name" value="PROTEIN DIPZ"/>
    <property type="match status" value="1"/>
</dbReference>
<dbReference type="Proteomes" id="UP000032702">
    <property type="component" value="Unassembled WGS sequence"/>
</dbReference>
<dbReference type="Pfam" id="PF08534">
    <property type="entry name" value="Redoxin"/>
    <property type="match status" value="1"/>
</dbReference>
<dbReference type="InterPro" id="IPR013766">
    <property type="entry name" value="Thioredoxin_domain"/>
</dbReference>
<dbReference type="Gene3D" id="3.40.30.10">
    <property type="entry name" value="Glutaredoxin"/>
    <property type="match status" value="1"/>
</dbReference>
<feature type="signal peptide" evidence="1">
    <location>
        <begin position="1"/>
        <end position="32"/>
    </location>
</feature>
<organism evidence="3 4">
    <name type="scientific">Stigmatella aurantiaca (strain DW4/3-1)</name>
    <dbReference type="NCBI Taxonomy" id="378806"/>
    <lineage>
        <taxon>Bacteria</taxon>
        <taxon>Pseudomonadati</taxon>
        <taxon>Myxococcota</taxon>
        <taxon>Myxococcia</taxon>
        <taxon>Myxococcales</taxon>
        <taxon>Cystobacterineae</taxon>
        <taxon>Archangiaceae</taxon>
        <taxon>Stigmatella</taxon>
    </lineage>
</organism>
<proteinExistence type="predicted"/>
<gene>
    <name evidence="3" type="ORF">STIAU_8684</name>
</gene>
<feature type="chain" id="PRO_5004167675" evidence="1">
    <location>
        <begin position="33"/>
        <end position="184"/>
    </location>
</feature>
<evidence type="ECO:0000313" key="3">
    <source>
        <dbReference type="EMBL" id="EAU69099.1"/>
    </source>
</evidence>
<evidence type="ECO:0000259" key="2">
    <source>
        <dbReference type="PROSITE" id="PS51352"/>
    </source>
</evidence>
<dbReference type="PANTHER" id="PTHR42852">
    <property type="entry name" value="THIOL:DISULFIDE INTERCHANGE PROTEIN DSBE"/>
    <property type="match status" value="1"/>
</dbReference>
<dbReference type="InterPro" id="IPR050553">
    <property type="entry name" value="Thioredoxin_ResA/DsbE_sf"/>
</dbReference>
<name>Q09BI7_STIAD</name>
<accession>Q09BI7</accession>
<protein>
    <submittedName>
        <fullName evidence="3">Thioredoxin family protein</fullName>
    </submittedName>
</protein>